<dbReference type="Proteomes" id="UP000247476">
    <property type="component" value="Unassembled WGS sequence"/>
</dbReference>
<comment type="caution">
    <text evidence="3">The sequence shown here is derived from an EMBL/GenBank/DDBJ whole genome shotgun (WGS) entry which is preliminary data.</text>
</comment>
<dbReference type="PANTHER" id="PTHR34216">
    <property type="match status" value="1"/>
</dbReference>
<name>A0A2V5K3F2_9BACL</name>
<dbReference type="PROSITE" id="PS51677">
    <property type="entry name" value="NODB"/>
    <property type="match status" value="1"/>
</dbReference>
<sequence length="267" mass="30547">MKRFDYAFPDGKKKAVTFSYDDGREQDRRLVAIFNRYGIRATFHLNSGKLGEDRYVREDEVESLYRGHEVSAHTVTHPFLTEVPAERIATELLEDRAKLESLVGYPVRGMSYPFGAFSPSVVSLLPALGIVYARTTISTQRLAAFPDDFLRWEATCHHKDRLAERIEQLIAAPEGRNMSLLYVWGHSYEFDNDGNWDMIERAAERLREHADTVWSATNIEYYDYVQALRRLQCTVNGDVVHNPSALPVWIRYGGKAVRIGGGETVRL</sequence>
<dbReference type="InterPro" id="IPR011330">
    <property type="entry name" value="Glyco_hydro/deAcase_b/a-brl"/>
</dbReference>
<evidence type="ECO:0000313" key="3">
    <source>
        <dbReference type="EMBL" id="PYI52143.1"/>
    </source>
</evidence>
<dbReference type="InterPro" id="IPR051398">
    <property type="entry name" value="Polysacch_Deacetylase"/>
</dbReference>
<dbReference type="RefSeq" id="WP_110842214.1">
    <property type="nucleotide sequence ID" value="NZ_QJVJ01000010.1"/>
</dbReference>
<dbReference type="InterPro" id="IPR002509">
    <property type="entry name" value="NODB_dom"/>
</dbReference>
<dbReference type="GO" id="GO:0005975">
    <property type="term" value="P:carbohydrate metabolic process"/>
    <property type="evidence" value="ECO:0007669"/>
    <property type="project" value="InterPro"/>
</dbReference>
<evidence type="ECO:0000256" key="1">
    <source>
        <dbReference type="ARBA" id="ARBA00022729"/>
    </source>
</evidence>
<keyword evidence="4" id="KW-1185">Reference proteome</keyword>
<keyword evidence="1" id="KW-0732">Signal</keyword>
<evidence type="ECO:0000259" key="2">
    <source>
        <dbReference type="PROSITE" id="PS51677"/>
    </source>
</evidence>
<accession>A0A2V5K3F2</accession>
<dbReference type="OrthoDB" id="43281at2"/>
<dbReference type="EMBL" id="QJVJ01000010">
    <property type="protein sequence ID" value="PYI52143.1"/>
    <property type="molecule type" value="Genomic_DNA"/>
</dbReference>
<feature type="domain" description="NodB homology" evidence="2">
    <location>
        <begin position="12"/>
        <end position="267"/>
    </location>
</feature>
<dbReference type="GO" id="GO:0016810">
    <property type="term" value="F:hydrolase activity, acting on carbon-nitrogen (but not peptide) bonds"/>
    <property type="evidence" value="ECO:0007669"/>
    <property type="project" value="InterPro"/>
</dbReference>
<dbReference type="PANTHER" id="PTHR34216:SF11">
    <property type="entry name" value="CHITOOLIGOSACCHARIDE DEACETYLASE"/>
    <property type="match status" value="1"/>
</dbReference>
<evidence type="ECO:0000313" key="4">
    <source>
        <dbReference type="Proteomes" id="UP000247476"/>
    </source>
</evidence>
<dbReference type="SUPFAM" id="SSF88713">
    <property type="entry name" value="Glycoside hydrolase/deacetylase"/>
    <property type="match status" value="1"/>
</dbReference>
<dbReference type="Gene3D" id="3.20.20.370">
    <property type="entry name" value="Glycoside hydrolase/deacetylase"/>
    <property type="match status" value="1"/>
</dbReference>
<protein>
    <submittedName>
        <fullName evidence="3">Polysaccharide deacetylase</fullName>
    </submittedName>
</protein>
<gene>
    <name evidence="3" type="ORF">DLM86_21950</name>
</gene>
<proteinExistence type="predicted"/>
<dbReference type="AlphaFoldDB" id="A0A2V5K3F2"/>
<dbReference type="Pfam" id="PF01522">
    <property type="entry name" value="Polysacc_deac_1"/>
    <property type="match status" value="1"/>
</dbReference>
<reference evidence="3 4" key="1">
    <citation type="submission" date="2018-05" db="EMBL/GenBank/DDBJ databases">
        <title>Paenibacillus flagellatus sp. nov., isolated from selenium mineral soil.</title>
        <authorList>
            <person name="Dai X."/>
        </authorList>
    </citation>
    <scope>NUCLEOTIDE SEQUENCE [LARGE SCALE GENOMIC DNA]</scope>
    <source>
        <strain evidence="3 4">DXL2</strain>
    </source>
</reference>
<organism evidence="3 4">
    <name type="scientific">Paenibacillus flagellatus</name>
    <dbReference type="NCBI Taxonomy" id="2211139"/>
    <lineage>
        <taxon>Bacteria</taxon>
        <taxon>Bacillati</taxon>
        <taxon>Bacillota</taxon>
        <taxon>Bacilli</taxon>
        <taxon>Bacillales</taxon>
        <taxon>Paenibacillaceae</taxon>
        <taxon>Paenibacillus</taxon>
    </lineage>
</organism>
<dbReference type="CDD" id="cd10967">
    <property type="entry name" value="CE4_GLA_like_6s"/>
    <property type="match status" value="1"/>
</dbReference>